<protein>
    <submittedName>
        <fullName evidence="2">Uncharacterized protein TCIL3000_10_6360</fullName>
    </submittedName>
</protein>
<reference evidence="2" key="1">
    <citation type="journal article" date="2012" name="Proc. Natl. Acad. Sci. U.S.A.">
        <title>Antigenic diversity is generated by distinct evolutionary mechanisms in African trypanosome species.</title>
        <authorList>
            <person name="Jackson A.P."/>
            <person name="Berry A."/>
            <person name="Aslett M."/>
            <person name="Allison H.C."/>
            <person name="Burton P."/>
            <person name="Vavrova-Anderson J."/>
            <person name="Brown R."/>
            <person name="Browne H."/>
            <person name="Corton N."/>
            <person name="Hauser H."/>
            <person name="Gamble J."/>
            <person name="Gilderthorp R."/>
            <person name="Marcello L."/>
            <person name="McQuillan J."/>
            <person name="Otto T.D."/>
            <person name="Quail M.A."/>
            <person name="Sanders M.J."/>
            <person name="van Tonder A."/>
            <person name="Ginger M.L."/>
            <person name="Field M.C."/>
            <person name="Barry J.D."/>
            <person name="Hertz-Fowler C."/>
            <person name="Berriman M."/>
        </authorList>
    </citation>
    <scope>NUCLEOTIDE SEQUENCE</scope>
    <source>
        <strain evidence="2">IL3000</strain>
    </source>
</reference>
<gene>
    <name evidence="2" type="ORF">TCIL3000_10_6360</name>
</gene>
<dbReference type="AlphaFoldDB" id="G0UWU6"/>
<name>G0UWU6_TRYCI</name>
<evidence type="ECO:0000313" key="2">
    <source>
        <dbReference type="EMBL" id="CCC93863.1"/>
    </source>
</evidence>
<accession>G0UWU6</accession>
<dbReference type="VEuPathDB" id="TriTrypDB:TcIL3000_10_6360"/>
<organism evidence="2">
    <name type="scientific">Trypanosoma congolense (strain IL3000)</name>
    <dbReference type="NCBI Taxonomy" id="1068625"/>
    <lineage>
        <taxon>Eukaryota</taxon>
        <taxon>Discoba</taxon>
        <taxon>Euglenozoa</taxon>
        <taxon>Kinetoplastea</taxon>
        <taxon>Metakinetoplastina</taxon>
        <taxon>Trypanosomatida</taxon>
        <taxon>Trypanosomatidae</taxon>
        <taxon>Trypanosoma</taxon>
        <taxon>Nannomonas</taxon>
    </lineage>
</organism>
<sequence length="347" mass="39728">MLKLFAMRRFSADCCLGLCYAARCFAVTRASLGLEQLQDVPTSTSRRPTGLHRGPGKRQTSEREAAQYQFVRKWELQMREEWDELEPFKGLPKPKRQFGNEAAEIIWPYALLLERVVKVHPFTKSIYVYYPQRQSTARGAFAAEVARAFAREFLIPITFHNSQVYVETEMLLEYGETPWVVLHSLESEQQPCILPVVPLEDVPLQSAVEQLLAAVVQGCERVGASVSDPVTATRTLNERPLQNQYVRIDYQWFGDTPEERASHLVQWDFEPEQVEPRFRHRTRHVLNWLNYDGNLPTHRAVHVNATREKARQKTPRTVAGPRTFFNSAGSRGNARASRFGGQSAVGR</sequence>
<feature type="region of interest" description="Disordered" evidence="1">
    <location>
        <begin position="306"/>
        <end position="347"/>
    </location>
</feature>
<proteinExistence type="predicted"/>
<evidence type="ECO:0000256" key="1">
    <source>
        <dbReference type="SAM" id="MobiDB-lite"/>
    </source>
</evidence>
<dbReference type="EMBL" id="HE575323">
    <property type="protein sequence ID" value="CCC93863.1"/>
    <property type="molecule type" value="Genomic_DNA"/>
</dbReference>
<feature type="region of interest" description="Disordered" evidence="1">
    <location>
        <begin position="39"/>
        <end position="62"/>
    </location>
</feature>